<evidence type="ECO:0000313" key="1">
    <source>
        <dbReference type="EMBL" id="VCW79427.1"/>
    </source>
</evidence>
<keyword evidence="2" id="KW-1185">Reference proteome</keyword>
<reference evidence="1 2" key="1">
    <citation type="submission" date="2018-10" db="EMBL/GenBank/DDBJ databases">
        <authorList>
            <person name="Ekblom R."/>
            <person name="Jareborg N."/>
        </authorList>
    </citation>
    <scope>NUCLEOTIDE SEQUENCE [LARGE SCALE GENOMIC DNA]</scope>
    <source>
        <tissue evidence="1">Muscle</tissue>
    </source>
</reference>
<dbReference type="AlphaFoldDB" id="A0A9X9PZK7"/>
<dbReference type="EMBL" id="CYRY02011988">
    <property type="protein sequence ID" value="VCW79427.1"/>
    <property type="molecule type" value="Genomic_DNA"/>
</dbReference>
<proteinExistence type="predicted"/>
<protein>
    <submittedName>
        <fullName evidence="1">Uncharacterized protein</fullName>
    </submittedName>
</protein>
<sequence length="167" mass="18970">MSRVQEKNSLDPPLGELSISKDARSNELLRNLWFRVEISQNKMGKVEKVFIVKILKMKIPIISMTKVYRAWQMQAATQVVLSTLSTVPTPRLERKNMVFGQVIKETGVAGILENVEVKGEKPAKICVITECRELKEGDHWGIFPNDGSGDDHPDLFEEADIYLKICR</sequence>
<accession>A0A9X9PZK7</accession>
<dbReference type="SUPFAM" id="SSF50891">
    <property type="entry name" value="Cyclophilin-like"/>
    <property type="match status" value="1"/>
</dbReference>
<organism evidence="1 2">
    <name type="scientific">Gulo gulo</name>
    <name type="common">Wolverine</name>
    <name type="synonym">Gluton</name>
    <dbReference type="NCBI Taxonomy" id="48420"/>
    <lineage>
        <taxon>Eukaryota</taxon>
        <taxon>Metazoa</taxon>
        <taxon>Chordata</taxon>
        <taxon>Craniata</taxon>
        <taxon>Vertebrata</taxon>
        <taxon>Euteleostomi</taxon>
        <taxon>Mammalia</taxon>
        <taxon>Eutheria</taxon>
        <taxon>Laurasiatheria</taxon>
        <taxon>Carnivora</taxon>
        <taxon>Caniformia</taxon>
        <taxon>Musteloidea</taxon>
        <taxon>Mustelidae</taxon>
        <taxon>Guloninae</taxon>
        <taxon>Gulo</taxon>
    </lineage>
</organism>
<comment type="caution">
    <text evidence="1">The sequence shown here is derived from an EMBL/GenBank/DDBJ whole genome shotgun (WGS) entry which is preliminary data.</text>
</comment>
<gene>
    <name evidence="1" type="ORF">BN2614_LOCUS1</name>
</gene>
<name>A0A9X9PZK7_GULGU</name>
<dbReference type="Gene3D" id="2.40.100.10">
    <property type="entry name" value="Cyclophilin-like"/>
    <property type="match status" value="1"/>
</dbReference>
<dbReference type="InterPro" id="IPR029000">
    <property type="entry name" value="Cyclophilin-like_dom_sf"/>
</dbReference>
<dbReference type="Proteomes" id="UP000269945">
    <property type="component" value="Unassembled WGS sequence"/>
</dbReference>
<evidence type="ECO:0000313" key="2">
    <source>
        <dbReference type="Proteomes" id="UP000269945"/>
    </source>
</evidence>